<dbReference type="InterPro" id="IPR011059">
    <property type="entry name" value="Metal-dep_hydrolase_composite"/>
</dbReference>
<evidence type="ECO:0000313" key="3">
    <source>
        <dbReference type="EMBL" id="SDD94020.1"/>
    </source>
</evidence>
<dbReference type="EMBL" id="FNAG01000011">
    <property type="protein sequence ID" value="SDD94020.1"/>
    <property type="molecule type" value="Genomic_DNA"/>
</dbReference>
<dbReference type="STRING" id="265719.SAMN04488509_11132"/>
<dbReference type="Gene3D" id="3.20.20.140">
    <property type="entry name" value="Metal-dependent hydrolases"/>
    <property type="match status" value="1"/>
</dbReference>
<dbReference type="Proteomes" id="UP000199603">
    <property type="component" value="Unassembled WGS sequence"/>
</dbReference>
<protein>
    <submittedName>
        <fullName evidence="3">Imidazolonepropionase</fullName>
    </submittedName>
</protein>
<evidence type="ECO:0000259" key="2">
    <source>
        <dbReference type="Pfam" id="PF01979"/>
    </source>
</evidence>
<feature type="domain" description="Amidohydrolase-related" evidence="2">
    <location>
        <begin position="322"/>
        <end position="409"/>
    </location>
</feature>
<dbReference type="PANTHER" id="PTHR43135:SF3">
    <property type="entry name" value="ALPHA-D-RIBOSE 1-METHYLPHOSPHONATE 5-TRIPHOSPHATE DIPHOSPHATASE"/>
    <property type="match status" value="1"/>
</dbReference>
<dbReference type="OrthoDB" id="9802793at2"/>
<dbReference type="InterPro" id="IPR006680">
    <property type="entry name" value="Amidohydro-rel"/>
</dbReference>
<keyword evidence="4" id="KW-1185">Reference proteome</keyword>
<sequence length="435" mass="45869">MSTKPRLFAASALLALGLAPAFAQPGPPARPAERPIVIDGGTVHTVSGARIEGGRVRIEGERIVAVGGSEISLDGADRIDATGKQVYPGLIAAHSVLGLTEIGAVRATNDMAEVGLNAANVRAEVAINPESELIPVTRANGVLLALSAPQASASSVITGTSALIQLDGWTWEELTLKAPIGLHVVWPGGEVPPWLPAEVAEAAKKAVTEKQRGLRRAFEQARAYGVAEQAGTVALPDLRLAAMQPAMKREQAVFLHADDAVSIGAALDFAAEFKLRAVLVGGAEAWRLADRLRAQEVPVILGGTHVLPQRRFDAVDAIYVQAAKLKAAGVRFAIASPGDSFDTSNLRNLPYQAASAVAYGLSFEDALRAITLSPAEILGVADQVGSLDAGKLATLVIADGDPLEARTNVERAWIRGREVDLSSRHTRLYEKYRVR</sequence>
<dbReference type="SUPFAM" id="SSF51556">
    <property type="entry name" value="Metallo-dependent hydrolases"/>
    <property type="match status" value="1"/>
</dbReference>
<gene>
    <name evidence="3" type="ORF">SAMN04488509_11132</name>
</gene>
<proteinExistence type="predicted"/>
<name>A0A1G6YUL5_9GAMM</name>
<evidence type="ECO:0000313" key="4">
    <source>
        <dbReference type="Proteomes" id="UP000199603"/>
    </source>
</evidence>
<organism evidence="3 4">
    <name type="scientific">Aquimonas voraii</name>
    <dbReference type="NCBI Taxonomy" id="265719"/>
    <lineage>
        <taxon>Bacteria</taxon>
        <taxon>Pseudomonadati</taxon>
        <taxon>Pseudomonadota</taxon>
        <taxon>Gammaproteobacteria</taxon>
        <taxon>Lysobacterales</taxon>
        <taxon>Lysobacteraceae</taxon>
        <taxon>Aquimonas</taxon>
    </lineage>
</organism>
<dbReference type="Pfam" id="PF01979">
    <property type="entry name" value="Amidohydro_1"/>
    <property type="match status" value="1"/>
</dbReference>
<dbReference type="InterPro" id="IPR032466">
    <property type="entry name" value="Metal_Hydrolase"/>
</dbReference>
<feature type="signal peptide" evidence="1">
    <location>
        <begin position="1"/>
        <end position="23"/>
    </location>
</feature>
<dbReference type="GO" id="GO:0016810">
    <property type="term" value="F:hydrolase activity, acting on carbon-nitrogen (but not peptide) bonds"/>
    <property type="evidence" value="ECO:0007669"/>
    <property type="project" value="InterPro"/>
</dbReference>
<accession>A0A1G6YUL5</accession>
<reference evidence="3 4" key="1">
    <citation type="submission" date="2016-10" db="EMBL/GenBank/DDBJ databases">
        <authorList>
            <person name="de Groot N.N."/>
        </authorList>
    </citation>
    <scope>NUCLEOTIDE SEQUENCE [LARGE SCALE GENOMIC DNA]</scope>
    <source>
        <strain evidence="3 4">DSM 16957</strain>
    </source>
</reference>
<keyword evidence="1" id="KW-0732">Signal</keyword>
<dbReference type="AlphaFoldDB" id="A0A1G6YUL5"/>
<dbReference type="SUPFAM" id="SSF51338">
    <property type="entry name" value="Composite domain of metallo-dependent hydrolases"/>
    <property type="match status" value="1"/>
</dbReference>
<feature type="chain" id="PRO_5011534586" evidence="1">
    <location>
        <begin position="24"/>
        <end position="435"/>
    </location>
</feature>
<dbReference type="PANTHER" id="PTHR43135">
    <property type="entry name" value="ALPHA-D-RIBOSE 1-METHYLPHOSPHONATE 5-TRIPHOSPHATE DIPHOSPHATASE"/>
    <property type="match status" value="1"/>
</dbReference>
<dbReference type="InterPro" id="IPR051781">
    <property type="entry name" value="Metallo-dep_Hydrolase"/>
</dbReference>
<evidence type="ECO:0000256" key="1">
    <source>
        <dbReference type="SAM" id="SignalP"/>
    </source>
</evidence>
<dbReference type="RefSeq" id="WP_091244298.1">
    <property type="nucleotide sequence ID" value="NZ_FNAG01000011.1"/>
</dbReference>